<name>A0A158J6Y9_9BURK</name>
<dbReference type="EMBL" id="FCOK02000072">
    <property type="protein sequence ID" value="SAL64100.1"/>
    <property type="molecule type" value="Genomic_DNA"/>
</dbReference>
<sequence>MLRATPARTLSSGQEAMRQIAEVTRSALTPNCLAMEIRRAAYTEETTAVSVLFPTRTLFGSLSHQRRIGSSLRDFLRDVADDIAAVEQQLFDVAQAQLKVEYQRTAQLMTAAGKRWP</sequence>
<evidence type="ECO:0000313" key="1">
    <source>
        <dbReference type="EMBL" id="SAL64100.1"/>
    </source>
</evidence>
<dbReference type="Proteomes" id="UP000054683">
    <property type="component" value="Unassembled WGS sequence"/>
</dbReference>
<reference evidence="1 2" key="1">
    <citation type="submission" date="2016-01" db="EMBL/GenBank/DDBJ databases">
        <authorList>
            <person name="Oliw E.H."/>
        </authorList>
    </citation>
    <scope>NUCLEOTIDE SEQUENCE [LARGE SCALE GENOMIC DNA]</scope>
    <source>
        <strain evidence="1">LMG 27134</strain>
    </source>
</reference>
<protein>
    <submittedName>
        <fullName evidence="1">Uncharacterized protein</fullName>
    </submittedName>
</protein>
<proteinExistence type="predicted"/>
<evidence type="ECO:0000313" key="2">
    <source>
        <dbReference type="Proteomes" id="UP000054683"/>
    </source>
</evidence>
<gene>
    <name evidence="1" type="ORF">AWB69_07204</name>
</gene>
<organism evidence="1 2">
    <name type="scientific">Caballeronia udeis</name>
    <dbReference type="NCBI Taxonomy" id="1232866"/>
    <lineage>
        <taxon>Bacteria</taxon>
        <taxon>Pseudomonadati</taxon>
        <taxon>Pseudomonadota</taxon>
        <taxon>Betaproteobacteria</taxon>
        <taxon>Burkholderiales</taxon>
        <taxon>Burkholderiaceae</taxon>
        <taxon>Caballeronia</taxon>
    </lineage>
</organism>
<accession>A0A158J6Y9</accession>
<dbReference type="AlphaFoldDB" id="A0A158J6Y9"/>